<feature type="domain" description="FeoB-type G" evidence="1">
    <location>
        <begin position="1"/>
        <end position="121"/>
    </location>
</feature>
<gene>
    <name evidence="2" type="ORF">S01H1_25803</name>
</gene>
<dbReference type="PROSITE" id="PS51711">
    <property type="entry name" value="G_FEOB"/>
    <property type="match status" value="1"/>
</dbReference>
<evidence type="ECO:0000313" key="2">
    <source>
        <dbReference type="EMBL" id="GAF92396.1"/>
    </source>
</evidence>
<dbReference type="PANTHER" id="PTHR43185">
    <property type="entry name" value="FERROUS IRON TRANSPORT PROTEIN B"/>
    <property type="match status" value="1"/>
</dbReference>
<dbReference type="Pfam" id="PF02421">
    <property type="entry name" value="FeoB_N"/>
    <property type="match status" value="1"/>
</dbReference>
<dbReference type="InterPro" id="IPR005225">
    <property type="entry name" value="Small_GTP-bd"/>
</dbReference>
<dbReference type="PRINTS" id="PR00326">
    <property type="entry name" value="GTP1OBG"/>
</dbReference>
<evidence type="ECO:0000259" key="1">
    <source>
        <dbReference type="PROSITE" id="PS51711"/>
    </source>
</evidence>
<name>X0TZ39_9ZZZZ</name>
<dbReference type="NCBIfam" id="TIGR00231">
    <property type="entry name" value="small_GTP"/>
    <property type="match status" value="1"/>
</dbReference>
<sequence>MLILLMGNPNVGKSAVFSRLTGANVIASNYPGTTVEFTEGRLKLDGESALVIDVPGTYTLDPANPAEEVAVEMVEKASVIVDIVDATNLERNLNLALQLLKTGKPLMVALNMKGEFRPEFC</sequence>
<dbReference type="InterPro" id="IPR050860">
    <property type="entry name" value="FeoB_GTPase"/>
</dbReference>
<dbReference type="GO" id="GO:0005886">
    <property type="term" value="C:plasma membrane"/>
    <property type="evidence" value="ECO:0007669"/>
    <property type="project" value="TreeGrafter"/>
</dbReference>
<comment type="caution">
    <text evidence="2">The sequence shown here is derived from an EMBL/GenBank/DDBJ whole genome shotgun (WGS) entry which is preliminary data.</text>
</comment>
<dbReference type="GO" id="GO:0005525">
    <property type="term" value="F:GTP binding"/>
    <property type="evidence" value="ECO:0007669"/>
    <property type="project" value="InterPro"/>
</dbReference>
<dbReference type="InterPro" id="IPR027417">
    <property type="entry name" value="P-loop_NTPase"/>
</dbReference>
<dbReference type="GO" id="GO:0015093">
    <property type="term" value="F:ferrous iron transmembrane transporter activity"/>
    <property type="evidence" value="ECO:0007669"/>
    <property type="project" value="TreeGrafter"/>
</dbReference>
<organism evidence="2">
    <name type="scientific">marine sediment metagenome</name>
    <dbReference type="NCBI Taxonomy" id="412755"/>
    <lineage>
        <taxon>unclassified sequences</taxon>
        <taxon>metagenomes</taxon>
        <taxon>ecological metagenomes</taxon>
    </lineage>
</organism>
<proteinExistence type="predicted"/>
<dbReference type="Gene3D" id="3.40.50.300">
    <property type="entry name" value="P-loop containing nucleotide triphosphate hydrolases"/>
    <property type="match status" value="1"/>
</dbReference>
<dbReference type="EMBL" id="BARS01015611">
    <property type="protein sequence ID" value="GAF92396.1"/>
    <property type="molecule type" value="Genomic_DNA"/>
</dbReference>
<dbReference type="InterPro" id="IPR030389">
    <property type="entry name" value="G_FEOB_dom"/>
</dbReference>
<dbReference type="PANTHER" id="PTHR43185:SF2">
    <property type="entry name" value="FERROUS IRON TRANSPORT PROTEIN B"/>
    <property type="match status" value="1"/>
</dbReference>
<dbReference type="SUPFAM" id="SSF52540">
    <property type="entry name" value="P-loop containing nucleoside triphosphate hydrolases"/>
    <property type="match status" value="1"/>
</dbReference>
<dbReference type="InterPro" id="IPR006073">
    <property type="entry name" value="GTP-bd"/>
</dbReference>
<protein>
    <recommendedName>
        <fullName evidence="1">FeoB-type G domain-containing protein</fullName>
    </recommendedName>
</protein>
<feature type="non-terminal residue" evidence="2">
    <location>
        <position position="121"/>
    </location>
</feature>
<dbReference type="AlphaFoldDB" id="X0TZ39"/>
<accession>X0TZ39</accession>
<reference evidence="2" key="1">
    <citation type="journal article" date="2014" name="Front. Microbiol.">
        <title>High frequency of phylogenetically diverse reductive dehalogenase-homologous genes in deep subseafloor sedimentary metagenomes.</title>
        <authorList>
            <person name="Kawai M."/>
            <person name="Futagami T."/>
            <person name="Toyoda A."/>
            <person name="Takaki Y."/>
            <person name="Nishi S."/>
            <person name="Hori S."/>
            <person name="Arai W."/>
            <person name="Tsubouchi T."/>
            <person name="Morono Y."/>
            <person name="Uchiyama I."/>
            <person name="Ito T."/>
            <person name="Fujiyama A."/>
            <person name="Inagaki F."/>
            <person name="Takami H."/>
        </authorList>
    </citation>
    <scope>NUCLEOTIDE SEQUENCE</scope>
    <source>
        <strain evidence="2">Expedition CK06-06</strain>
    </source>
</reference>